<dbReference type="InterPro" id="IPR029056">
    <property type="entry name" value="Ribokinase-like"/>
</dbReference>
<evidence type="ECO:0000313" key="4">
    <source>
        <dbReference type="Proteomes" id="UP000641137"/>
    </source>
</evidence>
<dbReference type="GO" id="GO:0016798">
    <property type="term" value="F:hydrolase activity, acting on glycosyl bonds"/>
    <property type="evidence" value="ECO:0007669"/>
    <property type="project" value="TreeGrafter"/>
</dbReference>
<dbReference type="GO" id="GO:0004730">
    <property type="term" value="F:pseudouridylate synthase activity"/>
    <property type="evidence" value="ECO:0007669"/>
    <property type="project" value="TreeGrafter"/>
</dbReference>
<dbReference type="PANTHER" id="PTHR42909">
    <property type="entry name" value="ZGC:136858"/>
    <property type="match status" value="1"/>
</dbReference>
<gene>
    <name evidence="3" type="ORF">GCM10010136_00660</name>
</gene>
<accession>A0A8J3DFL3</accession>
<keyword evidence="1" id="KW-0479">Metal-binding</keyword>
<protein>
    <submittedName>
        <fullName evidence="3">Carbohydrate kinase</fullName>
    </submittedName>
</protein>
<evidence type="ECO:0000256" key="1">
    <source>
        <dbReference type="ARBA" id="ARBA00022723"/>
    </source>
</evidence>
<keyword evidence="3" id="KW-0418">Kinase</keyword>
<dbReference type="GO" id="GO:0005737">
    <property type="term" value="C:cytoplasm"/>
    <property type="evidence" value="ECO:0007669"/>
    <property type="project" value="TreeGrafter"/>
</dbReference>
<dbReference type="SUPFAM" id="SSF53613">
    <property type="entry name" value="Ribokinase-like"/>
    <property type="match status" value="1"/>
</dbReference>
<dbReference type="GO" id="GO:0016301">
    <property type="term" value="F:kinase activity"/>
    <property type="evidence" value="ECO:0007669"/>
    <property type="project" value="UniProtKB-KW"/>
</dbReference>
<reference evidence="3" key="2">
    <citation type="submission" date="2020-09" db="EMBL/GenBank/DDBJ databases">
        <authorList>
            <person name="Sun Q."/>
            <person name="Kim S."/>
        </authorList>
    </citation>
    <scope>NUCLEOTIDE SEQUENCE</scope>
    <source>
        <strain evidence="3">KCTC 42097</strain>
    </source>
</reference>
<evidence type="ECO:0000259" key="2">
    <source>
        <dbReference type="Pfam" id="PF00294"/>
    </source>
</evidence>
<dbReference type="Gene3D" id="3.40.1190.20">
    <property type="match status" value="1"/>
</dbReference>
<sequence>MMEIWVNPLLLGIGGAHIDRRGRLLDSYIPAASNPGAVTEDIGGGMFNAMRSAVQRGCRGGVLSVRGGDQAGESVAAALADWNISDHSAVFLDRRTASYTAVLDQNGDLLVGLADMAIYDSCFARQLRRRHVVERIEEANSVLVDANLPSPALESVVQQAARNEKPLYLIAISPAKVVRALPYLTAFDGLFLNRCEVAALCPDAPVEAAGTVAALRNVGIRRAVITNGAHPAIVFDAHEIAEIAPAKDATVVDVTGAGDSLAGTAIAGLMRGLSFFRAAREGLAAATITIASDKAVPNLAPEIFAPSLARIGQIRILQNA</sequence>
<keyword evidence="3" id="KW-0808">Transferase</keyword>
<proteinExistence type="predicted"/>
<dbReference type="EMBL" id="BMZO01000001">
    <property type="protein sequence ID" value="GHC60545.1"/>
    <property type="molecule type" value="Genomic_DNA"/>
</dbReference>
<name>A0A8J3DFL3_9HYPH</name>
<dbReference type="AlphaFoldDB" id="A0A8J3DFL3"/>
<comment type="caution">
    <text evidence="3">The sequence shown here is derived from an EMBL/GenBank/DDBJ whole genome shotgun (WGS) entry which is preliminary data.</text>
</comment>
<reference evidence="3" key="1">
    <citation type="journal article" date="2014" name="Int. J. Syst. Evol. Microbiol.">
        <title>Complete genome sequence of Corynebacterium casei LMG S-19264T (=DSM 44701T), isolated from a smear-ripened cheese.</title>
        <authorList>
            <consortium name="US DOE Joint Genome Institute (JGI-PGF)"/>
            <person name="Walter F."/>
            <person name="Albersmeier A."/>
            <person name="Kalinowski J."/>
            <person name="Ruckert C."/>
        </authorList>
    </citation>
    <scope>NUCLEOTIDE SEQUENCE</scope>
    <source>
        <strain evidence="3">KCTC 42097</strain>
    </source>
</reference>
<keyword evidence="4" id="KW-1185">Reference proteome</keyword>
<organism evidence="3 4">
    <name type="scientific">Limoniibacter endophyticus</name>
    <dbReference type="NCBI Taxonomy" id="1565040"/>
    <lineage>
        <taxon>Bacteria</taxon>
        <taxon>Pseudomonadati</taxon>
        <taxon>Pseudomonadota</taxon>
        <taxon>Alphaproteobacteria</taxon>
        <taxon>Hyphomicrobiales</taxon>
        <taxon>Bartonellaceae</taxon>
        <taxon>Limoniibacter</taxon>
    </lineage>
</organism>
<dbReference type="CDD" id="cd01941">
    <property type="entry name" value="YeiC_kinase_like"/>
    <property type="match status" value="1"/>
</dbReference>
<evidence type="ECO:0000313" key="3">
    <source>
        <dbReference type="EMBL" id="GHC60545.1"/>
    </source>
</evidence>
<dbReference type="Proteomes" id="UP000641137">
    <property type="component" value="Unassembled WGS sequence"/>
</dbReference>
<feature type="domain" description="Carbohydrate kinase PfkB" evidence="2">
    <location>
        <begin position="32"/>
        <end position="295"/>
    </location>
</feature>
<dbReference type="PANTHER" id="PTHR42909:SF1">
    <property type="entry name" value="CARBOHYDRATE KINASE PFKB DOMAIN-CONTAINING PROTEIN"/>
    <property type="match status" value="1"/>
</dbReference>
<dbReference type="GO" id="GO:0046872">
    <property type="term" value="F:metal ion binding"/>
    <property type="evidence" value="ECO:0007669"/>
    <property type="project" value="UniProtKB-KW"/>
</dbReference>
<dbReference type="Pfam" id="PF00294">
    <property type="entry name" value="PfkB"/>
    <property type="match status" value="1"/>
</dbReference>
<dbReference type="InterPro" id="IPR011611">
    <property type="entry name" value="PfkB_dom"/>
</dbReference>